<comment type="caution">
    <text evidence="5">The sequence shown here is derived from an EMBL/GenBank/DDBJ whole genome shotgun (WGS) entry which is preliminary data.</text>
</comment>
<sequence length="146" mass="17012">MQKYCGIQNRIRIERNPSRQIKSPTGHSELNESRSVHAPRSPATHCKNLDCDLRRRSKGRCYSSVGRQVGEQVLSLDKKGCVSFKVIQHELLHALGFHHEQSRSDRDEHVKILYENIEPGEENNFYKQKTNNLKTPYDYSSIMHYT</sequence>
<dbReference type="InterPro" id="IPR024079">
    <property type="entry name" value="MetalloPept_cat_dom_sf"/>
</dbReference>
<name>A0A8J4THE8_CLAMG</name>
<evidence type="ECO:0000313" key="5">
    <source>
        <dbReference type="EMBL" id="KAF5897881.1"/>
    </source>
</evidence>
<dbReference type="Gene3D" id="3.40.390.10">
    <property type="entry name" value="Collagenase (Catalytic Domain)"/>
    <property type="match status" value="1"/>
</dbReference>
<dbReference type="GO" id="GO:0006508">
    <property type="term" value="P:proteolysis"/>
    <property type="evidence" value="ECO:0007669"/>
    <property type="project" value="UniProtKB-KW"/>
</dbReference>
<feature type="binding site" evidence="1">
    <location>
        <position position="99"/>
    </location>
    <ligand>
        <name>Zn(2+)</name>
        <dbReference type="ChEBI" id="CHEBI:29105"/>
        <note>catalytic</note>
    </ligand>
</feature>
<organism evidence="5 6">
    <name type="scientific">Clarias magur</name>
    <name type="common">Asian catfish</name>
    <name type="synonym">Macropteronotus magur</name>
    <dbReference type="NCBI Taxonomy" id="1594786"/>
    <lineage>
        <taxon>Eukaryota</taxon>
        <taxon>Metazoa</taxon>
        <taxon>Chordata</taxon>
        <taxon>Craniata</taxon>
        <taxon>Vertebrata</taxon>
        <taxon>Euteleostomi</taxon>
        <taxon>Actinopterygii</taxon>
        <taxon>Neopterygii</taxon>
        <taxon>Teleostei</taxon>
        <taxon>Ostariophysi</taxon>
        <taxon>Siluriformes</taxon>
        <taxon>Clariidae</taxon>
        <taxon>Clarias</taxon>
    </lineage>
</organism>
<dbReference type="Pfam" id="PF01400">
    <property type="entry name" value="Astacin"/>
    <property type="match status" value="1"/>
</dbReference>
<accession>A0A8J4THE8</accession>
<dbReference type="InterPro" id="IPR001506">
    <property type="entry name" value="Peptidase_M12A"/>
</dbReference>
<evidence type="ECO:0000259" key="4">
    <source>
        <dbReference type="PROSITE" id="PS51864"/>
    </source>
</evidence>
<dbReference type="EC" id="3.4.24.-" evidence="2"/>
<evidence type="ECO:0000256" key="3">
    <source>
        <dbReference type="SAM" id="MobiDB-lite"/>
    </source>
</evidence>
<protein>
    <recommendedName>
        <fullName evidence="2">Metalloendopeptidase</fullName>
        <ecNumber evidence="2">3.4.24.-</ecNumber>
    </recommendedName>
</protein>
<comment type="cofactor">
    <cofactor evidence="1 2">
        <name>Zn(2+)</name>
        <dbReference type="ChEBI" id="CHEBI:29105"/>
    </cofactor>
    <text evidence="1 2">Binds 1 zinc ion per subunit.</text>
</comment>
<dbReference type="AlphaFoldDB" id="A0A8J4THE8"/>
<proteinExistence type="predicted"/>
<dbReference type="OrthoDB" id="291007at2759"/>
<gene>
    <name evidence="5" type="ORF">DAT39_012416</name>
</gene>
<feature type="binding site" evidence="1">
    <location>
        <position position="89"/>
    </location>
    <ligand>
        <name>Zn(2+)</name>
        <dbReference type="ChEBI" id="CHEBI:29105"/>
        <note>catalytic</note>
    </ligand>
</feature>
<evidence type="ECO:0000313" key="6">
    <source>
        <dbReference type="Proteomes" id="UP000727407"/>
    </source>
</evidence>
<dbReference type="InterPro" id="IPR006026">
    <property type="entry name" value="Peptidase_Metallo"/>
</dbReference>
<dbReference type="PROSITE" id="PS51864">
    <property type="entry name" value="ASTACIN"/>
    <property type="match status" value="1"/>
</dbReference>
<keyword evidence="1 2" id="KW-0482">Metalloprotease</keyword>
<evidence type="ECO:0000256" key="2">
    <source>
        <dbReference type="RuleBase" id="RU361183"/>
    </source>
</evidence>
<keyword evidence="1 2" id="KW-0378">Hydrolase</keyword>
<feature type="binding site" evidence="1">
    <location>
        <position position="93"/>
    </location>
    <ligand>
        <name>Zn(2+)</name>
        <dbReference type="ChEBI" id="CHEBI:29105"/>
        <note>catalytic</note>
    </ligand>
</feature>
<dbReference type="Proteomes" id="UP000727407">
    <property type="component" value="Unassembled WGS sequence"/>
</dbReference>
<feature type="region of interest" description="Disordered" evidence="3">
    <location>
        <begin position="18"/>
        <end position="42"/>
    </location>
</feature>
<keyword evidence="1 2" id="KW-0645">Protease</keyword>
<keyword evidence="6" id="KW-1185">Reference proteome</keyword>
<dbReference type="PANTHER" id="PTHR10127">
    <property type="entry name" value="DISCOIDIN, CUB, EGF, LAMININ , AND ZINC METALLOPROTEASE DOMAIN CONTAINING"/>
    <property type="match status" value="1"/>
</dbReference>
<dbReference type="SUPFAM" id="SSF55486">
    <property type="entry name" value="Metalloproteases ('zincins'), catalytic domain"/>
    <property type="match status" value="1"/>
</dbReference>
<comment type="caution">
    <text evidence="1">Lacks conserved residue(s) required for the propagation of feature annotation.</text>
</comment>
<dbReference type="EMBL" id="QNUK01000218">
    <property type="protein sequence ID" value="KAF5897881.1"/>
    <property type="molecule type" value="Genomic_DNA"/>
</dbReference>
<feature type="compositionally biased region" description="Polar residues" evidence="3">
    <location>
        <begin position="18"/>
        <end position="28"/>
    </location>
</feature>
<reference evidence="5" key="1">
    <citation type="submission" date="2020-07" db="EMBL/GenBank/DDBJ databases">
        <title>Clarias magur genome sequencing, assembly and annotation.</title>
        <authorList>
            <person name="Kushwaha B."/>
            <person name="Kumar R."/>
            <person name="Das P."/>
            <person name="Joshi C.G."/>
            <person name="Kumar D."/>
            <person name="Nagpure N.S."/>
            <person name="Pandey M."/>
            <person name="Agarwal S."/>
            <person name="Srivastava S."/>
            <person name="Singh M."/>
            <person name="Sahoo L."/>
            <person name="Jayasankar P."/>
            <person name="Meher P.K."/>
            <person name="Koringa P.G."/>
            <person name="Iquebal M.A."/>
            <person name="Das S.P."/>
            <person name="Bit A."/>
            <person name="Patnaik S."/>
            <person name="Patel N."/>
            <person name="Shah T.M."/>
            <person name="Hinsu A."/>
            <person name="Jena J.K."/>
        </authorList>
    </citation>
    <scope>NUCLEOTIDE SEQUENCE</scope>
    <source>
        <strain evidence="5">CIFAMagur01</strain>
        <tissue evidence="5">Testis</tissue>
    </source>
</reference>
<dbReference type="GO" id="GO:0008270">
    <property type="term" value="F:zinc ion binding"/>
    <property type="evidence" value="ECO:0007669"/>
    <property type="project" value="UniProtKB-UniRule"/>
</dbReference>
<dbReference type="GO" id="GO:0004222">
    <property type="term" value="F:metalloendopeptidase activity"/>
    <property type="evidence" value="ECO:0007669"/>
    <property type="project" value="UniProtKB-UniRule"/>
</dbReference>
<evidence type="ECO:0000256" key="1">
    <source>
        <dbReference type="PROSITE-ProRule" id="PRU01211"/>
    </source>
</evidence>
<feature type="domain" description="Peptidase M12A" evidence="4">
    <location>
        <begin position="1"/>
        <end position="146"/>
    </location>
</feature>
<dbReference type="PANTHER" id="PTHR10127:SF899">
    <property type="entry name" value="ASTACIN-LIKE METALLOENDOPEPTIDASE-RELATED"/>
    <property type="match status" value="1"/>
</dbReference>
<dbReference type="PRINTS" id="PR00480">
    <property type="entry name" value="ASTACIN"/>
</dbReference>
<keyword evidence="1 2" id="KW-0862">Zinc</keyword>
<dbReference type="SMART" id="SM00235">
    <property type="entry name" value="ZnMc"/>
    <property type="match status" value="1"/>
</dbReference>
<feature type="active site" evidence="1">
    <location>
        <position position="90"/>
    </location>
</feature>
<feature type="non-terminal residue" evidence="5">
    <location>
        <position position="1"/>
    </location>
</feature>
<keyword evidence="1 2" id="KW-0479">Metal-binding</keyword>